<gene>
    <name evidence="5" type="ORF">SAMN05421647_104264</name>
</gene>
<dbReference type="InterPro" id="IPR009057">
    <property type="entry name" value="Homeodomain-like_sf"/>
</dbReference>
<dbReference type="PROSITE" id="PS00041">
    <property type="entry name" value="HTH_ARAC_FAMILY_1"/>
    <property type="match status" value="1"/>
</dbReference>
<dbReference type="Pfam" id="PF14525">
    <property type="entry name" value="AraC_binding_2"/>
    <property type="match status" value="1"/>
</dbReference>
<dbReference type="InterPro" id="IPR035418">
    <property type="entry name" value="AraC-bd_2"/>
</dbReference>
<keyword evidence="2" id="KW-0238">DNA-binding</keyword>
<dbReference type="SUPFAM" id="SSF46689">
    <property type="entry name" value="Homeodomain-like"/>
    <property type="match status" value="1"/>
</dbReference>
<feature type="domain" description="HTH araC/xylS-type" evidence="4">
    <location>
        <begin position="231"/>
        <end position="331"/>
    </location>
</feature>
<dbReference type="PANTHER" id="PTHR46796:SF12">
    <property type="entry name" value="HTH-TYPE DNA-BINDING TRANSCRIPTIONAL ACTIVATOR EUTR"/>
    <property type="match status" value="1"/>
</dbReference>
<reference evidence="5 6" key="1">
    <citation type="submission" date="2017-01" db="EMBL/GenBank/DDBJ databases">
        <authorList>
            <person name="Mah S.A."/>
            <person name="Swanson W.J."/>
            <person name="Moy G.W."/>
            <person name="Vacquier V.D."/>
        </authorList>
    </citation>
    <scope>NUCLEOTIDE SEQUENCE [LARGE SCALE GENOMIC DNA]</scope>
    <source>
        <strain evidence="5 6">DSM 7027</strain>
    </source>
</reference>
<name>A0A1N6SH12_9GAMM</name>
<dbReference type="eggNOG" id="COG2207">
    <property type="taxonomic scope" value="Bacteria"/>
</dbReference>
<dbReference type="GO" id="GO:0003700">
    <property type="term" value="F:DNA-binding transcription factor activity"/>
    <property type="evidence" value="ECO:0007669"/>
    <property type="project" value="InterPro"/>
</dbReference>
<proteinExistence type="predicted"/>
<evidence type="ECO:0000256" key="2">
    <source>
        <dbReference type="ARBA" id="ARBA00023125"/>
    </source>
</evidence>
<sequence length="336" mass="37676">MMIHTDIQNEGSPPNKLMADTHNTRDAISWMSNICGPHDLTVEDAKKMHFRHVGNILNSTSTAIGYIEYGTDVTVNVEDLSNSYSISLPLSGYQELSYKDGNVQSNITSGVIISPAEPYELNISGNCRKTLVRISRQAMEVGLESLTGKKTDKPLIFQANMDASVGSSSAWWRTVRYIESELSNTDSLYNSPAFIRDIEQALIKGLLTSQPHNYSEDVKRALNNNLPSYLVKTIDYLRENAKNEIHMDDVEWISGVSKNKLYSDFKRYIGVPPTAYLKRIRMEGVRGDIIKSQGAESISTLAFNWGFTHLGRFSTEYKKIFGETPSDTLNKAKLNI</sequence>
<dbReference type="RefSeq" id="WP_010322188.1">
    <property type="nucleotide sequence ID" value="NZ_FTMN01000004.1"/>
</dbReference>
<dbReference type="AlphaFoldDB" id="A0A1N6SH12"/>
<dbReference type="GO" id="GO:0043565">
    <property type="term" value="F:sequence-specific DNA binding"/>
    <property type="evidence" value="ECO:0007669"/>
    <property type="project" value="InterPro"/>
</dbReference>
<evidence type="ECO:0000256" key="1">
    <source>
        <dbReference type="ARBA" id="ARBA00023015"/>
    </source>
</evidence>
<keyword evidence="3" id="KW-0804">Transcription</keyword>
<dbReference type="Gene3D" id="1.10.10.60">
    <property type="entry name" value="Homeodomain-like"/>
    <property type="match status" value="1"/>
</dbReference>
<organism evidence="5 6">
    <name type="scientific">Marinobacterium stanieri</name>
    <dbReference type="NCBI Taxonomy" id="49186"/>
    <lineage>
        <taxon>Bacteria</taxon>
        <taxon>Pseudomonadati</taxon>
        <taxon>Pseudomonadota</taxon>
        <taxon>Gammaproteobacteria</taxon>
        <taxon>Oceanospirillales</taxon>
        <taxon>Oceanospirillaceae</taxon>
        <taxon>Marinobacterium</taxon>
    </lineage>
</organism>
<evidence type="ECO:0000313" key="6">
    <source>
        <dbReference type="Proteomes" id="UP000186895"/>
    </source>
</evidence>
<dbReference type="SMART" id="SM00342">
    <property type="entry name" value="HTH_ARAC"/>
    <property type="match status" value="1"/>
</dbReference>
<dbReference type="PANTHER" id="PTHR46796">
    <property type="entry name" value="HTH-TYPE TRANSCRIPTIONAL ACTIVATOR RHAS-RELATED"/>
    <property type="match status" value="1"/>
</dbReference>
<dbReference type="InterPro" id="IPR050204">
    <property type="entry name" value="AraC_XylS_family_regulators"/>
</dbReference>
<dbReference type="InterPro" id="IPR018062">
    <property type="entry name" value="HTH_AraC-typ_CS"/>
</dbReference>
<protein>
    <submittedName>
        <fullName evidence="5">Transcriptional regulator, AraC family</fullName>
    </submittedName>
</protein>
<evidence type="ECO:0000259" key="4">
    <source>
        <dbReference type="PROSITE" id="PS01124"/>
    </source>
</evidence>
<evidence type="ECO:0000313" key="5">
    <source>
        <dbReference type="EMBL" id="SIQ40361.1"/>
    </source>
</evidence>
<dbReference type="PROSITE" id="PS01124">
    <property type="entry name" value="HTH_ARAC_FAMILY_2"/>
    <property type="match status" value="1"/>
</dbReference>
<accession>A0A1N6SH12</accession>
<evidence type="ECO:0000256" key="3">
    <source>
        <dbReference type="ARBA" id="ARBA00023163"/>
    </source>
</evidence>
<keyword evidence="6" id="KW-1185">Reference proteome</keyword>
<dbReference type="Proteomes" id="UP000186895">
    <property type="component" value="Unassembled WGS sequence"/>
</dbReference>
<keyword evidence="1" id="KW-0805">Transcription regulation</keyword>
<dbReference type="EMBL" id="FTMN01000004">
    <property type="protein sequence ID" value="SIQ40361.1"/>
    <property type="molecule type" value="Genomic_DNA"/>
</dbReference>
<dbReference type="Pfam" id="PF12833">
    <property type="entry name" value="HTH_18"/>
    <property type="match status" value="1"/>
</dbReference>
<dbReference type="STRING" id="49186.SAMN05421647_104264"/>
<dbReference type="InterPro" id="IPR018060">
    <property type="entry name" value="HTH_AraC"/>
</dbReference>